<evidence type="ECO:0000256" key="3">
    <source>
        <dbReference type="ARBA" id="ARBA00022777"/>
    </source>
</evidence>
<reference evidence="5" key="1">
    <citation type="submission" date="2021-08" db="EMBL/GenBank/DDBJ databases">
        <title>Flavobacterium sp. strain CC-SYL302.</title>
        <authorList>
            <person name="Lin S.-Y."/>
            <person name="Lee T.-H."/>
            <person name="Young C.-C."/>
        </authorList>
    </citation>
    <scope>NUCLEOTIDE SEQUENCE</scope>
    <source>
        <strain evidence="5">CC-SYL302</strain>
    </source>
</reference>
<dbReference type="PIRSF" id="PIRSF028756">
    <property type="entry name" value="PPK2_prd"/>
    <property type="match status" value="1"/>
</dbReference>
<keyword evidence="3 5" id="KW-0418">Kinase</keyword>
<dbReference type="InterPro" id="IPR027417">
    <property type="entry name" value="P-loop_NTPase"/>
</dbReference>
<feature type="domain" description="Polyphosphate kinase-2-related" evidence="4">
    <location>
        <begin position="28"/>
        <end position="263"/>
    </location>
</feature>
<keyword evidence="2" id="KW-0808">Transferase</keyword>
<evidence type="ECO:0000313" key="6">
    <source>
        <dbReference type="Proteomes" id="UP001163328"/>
    </source>
</evidence>
<dbReference type="InterPro" id="IPR022488">
    <property type="entry name" value="PPK2-related"/>
</dbReference>
<evidence type="ECO:0000259" key="4">
    <source>
        <dbReference type="Pfam" id="PF03976"/>
    </source>
</evidence>
<accession>A0ABY6LXT8</accession>
<evidence type="ECO:0000313" key="5">
    <source>
        <dbReference type="EMBL" id="UYW00357.1"/>
    </source>
</evidence>
<dbReference type="Gene3D" id="3.40.50.300">
    <property type="entry name" value="P-loop containing nucleotide triphosphate hydrolases"/>
    <property type="match status" value="1"/>
</dbReference>
<dbReference type="GO" id="GO:0016301">
    <property type="term" value="F:kinase activity"/>
    <property type="evidence" value="ECO:0007669"/>
    <property type="project" value="UniProtKB-KW"/>
</dbReference>
<proteinExistence type="inferred from homology"/>
<dbReference type="NCBIfam" id="TIGR03709">
    <property type="entry name" value="PPK2_rel_1"/>
    <property type="match status" value="1"/>
</dbReference>
<dbReference type="PANTHER" id="PTHR34383:SF3">
    <property type="entry name" value="POLYPHOSPHATE:AMP PHOSPHOTRANSFERASE"/>
    <property type="match status" value="1"/>
</dbReference>
<keyword evidence="6" id="KW-1185">Reference proteome</keyword>
<organism evidence="5 6">
    <name type="scientific">Flavobacterium agricola</name>
    <dbReference type="NCBI Taxonomy" id="2870839"/>
    <lineage>
        <taxon>Bacteria</taxon>
        <taxon>Pseudomonadati</taxon>
        <taxon>Bacteroidota</taxon>
        <taxon>Flavobacteriia</taxon>
        <taxon>Flavobacteriales</taxon>
        <taxon>Flavobacteriaceae</taxon>
        <taxon>Flavobacterium</taxon>
    </lineage>
</organism>
<dbReference type="InterPro" id="IPR022300">
    <property type="entry name" value="PPK2-rel_1"/>
</dbReference>
<evidence type="ECO:0000256" key="2">
    <source>
        <dbReference type="ARBA" id="ARBA00022679"/>
    </source>
</evidence>
<name>A0ABY6LXT8_9FLAO</name>
<dbReference type="Proteomes" id="UP001163328">
    <property type="component" value="Chromosome"/>
</dbReference>
<comment type="similarity">
    <text evidence="1">Belongs to the polyphosphate kinase 2 (PPK2) family. Class I subfamily.</text>
</comment>
<dbReference type="PANTHER" id="PTHR34383">
    <property type="entry name" value="POLYPHOSPHATE:AMP PHOSPHOTRANSFERASE-RELATED"/>
    <property type="match status" value="1"/>
</dbReference>
<evidence type="ECO:0000256" key="1">
    <source>
        <dbReference type="ARBA" id="ARBA00009924"/>
    </source>
</evidence>
<dbReference type="EMBL" id="CP081495">
    <property type="protein sequence ID" value="UYW00357.1"/>
    <property type="molecule type" value="Genomic_DNA"/>
</dbReference>
<dbReference type="SUPFAM" id="SSF52540">
    <property type="entry name" value="P-loop containing nucleoside triphosphate hydrolases"/>
    <property type="match status" value="1"/>
</dbReference>
<protein>
    <submittedName>
        <fullName evidence="5">Polyphosphate kinase 2 family protein</fullName>
    </submittedName>
</protein>
<gene>
    <name evidence="5" type="ORF">K5I29_07190</name>
</gene>
<sequence>MKIKSESYQITPTTDWNSLPTRIETGLSTRKINNQPKKISNQLSDLQEIMYAQHKYSVLICLQGMDTAGKDSLIREVFSAFNPRGVEVSNFKTPTALELSHDFLWRHYIALPERGVFGVFNRSHYENVLIARVHPEIVLNENIPNIDSVETITPKFWKQRFKQIKNFEKNLVQNGTLILKFYLHLSYDEQRERILRRLDKPQHNWKFEPSDIKERKYWNAYQECYQDALQQTATKKCPWFVIPADDKETARLLVAQIILEHLQNLPELSLPELDPEIKEKINGYRKSLLND</sequence>
<dbReference type="Pfam" id="PF03976">
    <property type="entry name" value="PPK2"/>
    <property type="match status" value="1"/>
</dbReference>
<dbReference type="InterPro" id="IPR016898">
    <property type="entry name" value="Polyphosphate_phosphotransfera"/>
</dbReference>